<dbReference type="Gene3D" id="3.40.50.1360">
    <property type="match status" value="1"/>
</dbReference>
<accession>A0A848GLG6</accession>
<dbReference type="GO" id="GO:0006043">
    <property type="term" value="P:glucosamine catabolic process"/>
    <property type="evidence" value="ECO:0007669"/>
    <property type="project" value="TreeGrafter"/>
</dbReference>
<dbReference type="CDD" id="cd01399">
    <property type="entry name" value="GlcN6P_deaminase"/>
    <property type="match status" value="1"/>
</dbReference>
<dbReference type="RefSeq" id="WP_169224872.1">
    <property type="nucleotide sequence ID" value="NZ_JABBGC010000001.1"/>
</dbReference>
<evidence type="ECO:0000313" key="3">
    <source>
        <dbReference type="EMBL" id="NML37832.1"/>
    </source>
</evidence>
<dbReference type="GO" id="GO:0005737">
    <property type="term" value="C:cytoplasm"/>
    <property type="evidence" value="ECO:0007669"/>
    <property type="project" value="TreeGrafter"/>
</dbReference>
<dbReference type="InterPro" id="IPR037171">
    <property type="entry name" value="NagB/RpiA_transferase-like"/>
</dbReference>
<dbReference type="PANTHER" id="PTHR11280">
    <property type="entry name" value="GLUCOSAMINE-6-PHOSPHATE ISOMERASE"/>
    <property type="match status" value="1"/>
</dbReference>
<feature type="domain" description="Glucosamine/galactosamine-6-phosphate isomerase" evidence="2">
    <location>
        <begin position="18"/>
        <end position="223"/>
    </location>
</feature>
<evidence type="ECO:0000313" key="4">
    <source>
        <dbReference type="Proteomes" id="UP000583266"/>
    </source>
</evidence>
<evidence type="ECO:0000256" key="1">
    <source>
        <dbReference type="ARBA" id="ARBA00022801"/>
    </source>
</evidence>
<dbReference type="GO" id="GO:0004342">
    <property type="term" value="F:glucosamine-6-phosphate deaminase activity"/>
    <property type="evidence" value="ECO:0007669"/>
    <property type="project" value="InterPro"/>
</dbReference>
<dbReference type="GO" id="GO:0005975">
    <property type="term" value="P:carbohydrate metabolic process"/>
    <property type="evidence" value="ECO:0007669"/>
    <property type="project" value="InterPro"/>
</dbReference>
<dbReference type="Pfam" id="PF01182">
    <property type="entry name" value="Glucosamine_iso"/>
    <property type="match status" value="1"/>
</dbReference>
<name>A0A848GLG6_9BACT</name>
<dbReference type="PROSITE" id="PS01161">
    <property type="entry name" value="GLC_GALNAC_ISOMERASE"/>
    <property type="match status" value="1"/>
</dbReference>
<dbReference type="InterPro" id="IPR004547">
    <property type="entry name" value="Glucosamine6P_isomerase"/>
</dbReference>
<proteinExistence type="predicted"/>
<dbReference type="EMBL" id="JABBGC010000001">
    <property type="protein sequence ID" value="NML37832.1"/>
    <property type="molecule type" value="Genomic_DNA"/>
</dbReference>
<dbReference type="PANTHER" id="PTHR11280:SF5">
    <property type="entry name" value="GLUCOSAMINE-6-PHOSPHATE ISOMERASE"/>
    <property type="match status" value="1"/>
</dbReference>
<evidence type="ECO:0000259" key="2">
    <source>
        <dbReference type="Pfam" id="PF01182"/>
    </source>
</evidence>
<sequence length="251" mass="27638">MEIKIYPTYEALSAKVAEWVLMLMSAYDKPLLCPASGDTPAGLYKVLSERYLQQKGGMDGWSFVGLDEWVGLNASDEGSCRHFIDKTLFHPLEVTGERICFFDGRSANLPKECRDAEQFISLQNGIDVAILGLGMNGHIAMNEPGCAVDGRAQIVALHPVTKLVGQKYFTQQLELEEGITLGMGTLLESKHIILMVSGKHKSRIVRKMLEEPATNELPGSLLLCHPSVTIFLDEDAASGLSNKDLHGYNRN</sequence>
<gene>
    <name evidence="3" type="ORF">HHL17_11560</name>
</gene>
<dbReference type="InterPro" id="IPR018321">
    <property type="entry name" value="Glucosamine6P_isomerase_CS"/>
</dbReference>
<organism evidence="3 4">
    <name type="scientific">Chitinophaga fulva</name>
    <dbReference type="NCBI Taxonomy" id="2728842"/>
    <lineage>
        <taxon>Bacteria</taxon>
        <taxon>Pseudomonadati</taxon>
        <taxon>Bacteroidota</taxon>
        <taxon>Chitinophagia</taxon>
        <taxon>Chitinophagales</taxon>
        <taxon>Chitinophagaceae</taxon>
        <taxon>Chitinophaga</taxon>
    </lineage>
</organism>
<dbReference type="Proteomes" id="UP000583266">
    <property type="component" value="Unassembled WGS sequence"/>
</dbReference>
<dbReference type="GO" id="GO:0042802">
    <property type="term" value="F:identical protein binding"/>
    <property type="evidence" value="ECO:0007669"/>
    <property type="project" value="TreeGrafter"/>
</dbReference>
<dbReference type="SUPFAM" id="SSF100950">
    <property type="entry name" value="NagB/RpiA/CoA transferase-like"/>
    <property type="match status" value="1"/>
</dbReference>
<keyword evidence="4" id="KW-1185">Reference proteome</keyword>
<comment type="caution">
    <text evidence="3">The sequence shown here is derived from an EMBL/GenBank/DDBJ whole genome shotgun (WGS) entry which is preliminary data.</text>
</comment>
<dbReference type="AlphaFoldDB" id="A0A848GLG6"/>
<dbReference type="GO" id="GO:0019262">
    <property type="term" value="P:N-acetylneuraminate catabolic process"/>
    <property type="evidence" value="ECO:0007669"/>
    <property type="project" value="TreeGrafter"/>
</dbReference>
<keyword evidence="1" id="KW-0378">Hydrolase</keyword>
<dbReference type="GO" id="GO:0006046">
    <property type="term" value="P:N-acetylglucosamine catabolic process"/>
    <property type="evidence" value="ECO:0007669"/>
    <property type="project" value="TreeGrafter"/>
</dbReference>
<reference evidence="3 4" key="1">
    <citation type="submission" date="2020-04" db="EMBL/GenBank/DDBJ databases">
        <title>Chitinophaga sp. G-6-1-13 sp. nov., isolated from soil.</title>
        <authorList>
            <person name="Dahal R.H."/>
            <person name="Chaudhary D.K."/>
        </authorList>
    </citation>
    <scope>NUCLEOTIDE SEQUENCE [LARGE SCALE GENOMIC DNA]</scope>
    <source>
        <strain evidence="3 4">G-6-1-13</strain>
    </source>
</reference>
<protein>
    <submittedName>
        <fullName evidence="3">Glucosamine-6-phosphate deaminase</fullName>
    </submittedName>
</protein>
<dbReference type="InterPro" id="IPR006148">
    <property type="entry name" value="Glc/Gal-6P_isomerase"/>
</dbReference>